<keyword evidence="3" id="KW-1185">Reference proteome</keyword>
<keyword evidence="1" id="KW-0812">Transmembrane</keyword>
<gene>
    <name evidence="2" type="ORF">ACFSR1_04315</name>
</gene>
<keyword evidence="1" id="KW-0472">Membrane</keyword>
<evidence type="ECO:0000313" key="2">
    <source>
        <dbReference type="EMBL" id="MFD2561883.1"/>
    </source>
</evidence>
<comment type="caution">
    <text evidence="2">The sequence shown here is derived from an EMBL/GenBank/DDBJ whole genome shotgun (WGS) entry which is preliminary data.</text>
</comment>
<keyword evidence="1" id="KW-1133">Transmembrane helix</keyword>
<reference evidence="3" key="1">
    <citation type="journal article" date="2019" name="Int. J. Syst. Evol. Microbiol.">
        <title>The Global Catalogue of Microorganisms (GCM) 10K type strain sequencing project: providing services to taxonomists for standard genome sequencing and annotation.</title>
        <authorList>
            <consortium name="The Broad Institute Genomics Platform"/>
            <consortium name="The Broad Institute Genome Sequencing Center for Infectious Disease"/>
            <person name="Wu L."/>
            <person name="Ma J."/>
        </authorList>
    </citation>
    <scope>NUCLEOTIDE SEQUENCE [LARGE SCALE GENOMIC DNA]</scope>
    <source>
        <strain evidence="3">KCTC 52274</strain>
    </source>
</reference>
<dbReference type="RefSeq" id="WP_378289995.1">
    <property type="nucleotide sequence ID" value="NZ_JBHULE010000008.1"/>
</dbReference>
<accession>A0ABW5LDT5</accession>
<feature type="transmembrane region" description="Helical" evidence="1">
    <location>
        <begin position="230"/>
        <end position="253"/>
    </location>
</feature>
<sequence>MIQKLLNNILLGNKIQSVQIHLDTDQKEFSLVEIQKKKNSITIIDRYTTSSFEDLVAKLSKNKPVILSITGQGILSKKVKNDTGYQSKILFNADPDDFYWQEYRQEGEIYASVARKEIVDTEIELFDKAQITIVDFSIGPFVITSVRPLMEEKVLQTKNIILYFEGASLVDFKKREEQDSIEYVIGDENLSNVDILCFANVLHYLYPNEAMSSETDTMLSRREEFTYKKAFNIVGICTLSFFLVSLLISYLLLGHYQEAHHKIQVELGEQNVAYSKLISLEKDKENKEAILKQSGLSDSNFLSFYISEITKEVPGEINLKVLNIFPTTAKIKAEQRINFSNNVIELEGTASSNAQFTSWIQKLKAQPWINNLEIIDFQRENRTNSFRIKLILKFDV</sequence>
<dbReference type="Pfam" id="PF05137">
    <property type="entry name" value="PilN"/>
    <property type="match status" value="1"/>
</dbReference>
<name>A0ABW5LDT5_9FLAO</name>
<dbReference type="InterPro" id="IPR007813">
    <property type="entry name" value="PilN"/>
</dbReference>
<protein>
    <submittedName>
        <fullName evidence="2">PilN domain-containing protein</fullName>
    </submittedName>
</protein>
<proteinExistence type="predicted"/>
<organism evidence="2 3">
    <name type="scientific">Aquimarina rubra</name>
    <dbReference type="NCBI Taxonomy" id="1920033"/>
    <lineage>
        <taxon>Bacteria</taxon>
        <taxon>Pseudomonadati</taxon>
        <taxon>Bacteroidota</taxon>
        <taxon>Flavobacteriia</taxon>
        <taxon>Flavobacteriales</taxon>
        <taxon>Flavobacteriaceae</taxon>
        <taxon>Aquimarina</taxon>
    </lineage>
</organism>
<evidence type="ECO:0000313" key="3">
    <source>
        <dbReference type="Proteomes" id="UP001597319"/>
    </source>
</evidence>
<evidence type="ECO:0000256" key="1">
    <source>
        <dbReference type="SAM" id="Phobius"/>
    </source>
</evidence>
<dbReference type="Proteomes" id="UP001597319">
    <property type="component" value="Unassembled WGS sequence"/>
</dbReference>
<dbReference type="EMBL" id="JBHULE010000008">
    <property type="protein sequence ID" value="MFD2561883.1"/>
    <property type="molecule type" value="Genomic_DNA"/>
</dbReference>